<sequence>MVSSFKRIKFGANNAEKEESFYPELLVSGYVDIRNIDSLAKGSPEFLVLGYKGSGKSSLAFRHELISREKYDEFSTIINLGNFPYTLINRIVKGDIEPESKLPIAWSIIIGIKILDSLNENESVKNKDGISSILNYLSQSGIPSTATIDQITKKLAKKTFKLSNNNIGGYETSYELNEISEIPSLNDFILKTINETKFDGSHTIFIDGMDDILTKREAQYQSLGMLVYQCEKLNLSFKKNNKNIKIIVLCRTDLFERFHGANKNKIKQGFSYQFDWYVEPGDYENSKLIEAANLRAKISLDREVDVFKEFFPTSLGSGHKSPEEFLLDTTRHTPRDFLTLLNYIQDQTKGDNPTRDEIYDAIRHYSEDYFVPEIKDELFGYASSNQIEELIDALSKLGQREFKLDELLEITRSTGIISDDECIDILYTLYQCSALGNVEIINGKSFFKFKYRNKYSAFERNKKILLHRGLWRALRLAGRELR</sequence>
<reference evidence="1 2" key="1">
    <citation type="submission" date="2014-07" db="EMBL/GenBank/DDBJ databases">
        <title>Draft genome sequence of Thalassospira profundimaris 35.</title>
        <authorList>
            <person name="Lai Q."/>
            <person name="Shao Z."/>
        </authorList>
    </citation>
    <scope>NUCLEOTIDE SEQUENCE [LARGE SCALE GENOMIC DNA]</scope>
    <source>
        <strain evidence="1 2">35</strain>
    </source>
</reference>
<evidence type="ECO:0008006" key="3">
    <source>
        <dbReference type="Google" id="ProtNLM"/>
    </source>
</evidence>
<comment type="caution">
    <text evidence="1">The sequence shown here is derived from an EMBL/GenBank/DDBJ whole genome shotgun (WGS) entry which is preliminary data.</text>
</comment>
<name>A0A367W2V3_9PROT</name>
<dbReference type="OrthoDB" id="9179688at2"/>
<evidence type="ECO:0000313" key="2">
    <source>
        <dbReference type="Proteomes" id="UP000253226"/>
    </source>
</evidence>
<protein>
    <recommendedName>
        <fullName evidence="3">KAP NTPase domain-containing protein</fullName>
    </recommendedName>
</protein>
<dbReference type="RefSeq" id="WP_114103737.1">
    <property type="nucleotide sequence ID" value="NZ_JPWF01000014.1"/>
</dbReference>
<accession>A0A367W2V3</accession>
<dbReference type="AlphaFoldDB" id="A0A367W2V3"/>
<gene>
    <name evidence="1" type="ORF">TH19_18480</name>
</gene>
<dbReference type="NCBIfam" id="NF047389">
    <property type="entry name" value="ATPase_Sll1717"/>
    <property type="match status" value="1"/>
</dbReference>
<dbReference type="InterPro" id="IPR059206">
    <property type="entry name" value="Sll1717-like"/>
</dbReference>
<dbReference type="Proteomes" id="UP000253226">
    <property type="component" value="Unassembled WGS sequence"/>
</dbReference>
<dbReference type="EMBL" id="JPWF01000014">
    <property type="protein sequence ID" value="RCK32893.1"/>
    <property type="molecule type" value="Genomic_DNA"/>
</dbReference>
<proteinExistence type="predicted"/>
<evidence type="ECO:0000313" key="1">
    <source>
        <dbReference type="EMBL" id="RCK32893.1"/>
    </source>
</evidence>
<organism evidence="1 2">
    <name type="scientific">Thalassospira profundimaris</name>
    <dbReference type="NCBI Taxonomy" id="502049"/>
    <lineage>
        <taxon>Bacteria</taxon>
        <taxon>Pseudomonadati</taxon>
        <taxon>Pseudomonadota</taxon>
        <taxon>Alphaproteobacteria</taxon>
        <taxon>Rhodospirillales</taxon>
        <taxon>Thalassospiraceae</taxon>
        <taxon>Thalassospira</taxon>
    </lineage>
</organism>